<dbReference type="InterPro" id="IPR016979">
    <property type="entry name" value="DUF2129"/>
</dbReference>
<reference evidence="6 12" key="4">
    <citation type="submission" date="2017-09" db="EMBL/GenBank/DDBJ databases">
        <title>Tripartite evolution among Lactobacillus johnsonii, Lactobacillus taiwanensis, Lactobacillus reuteri and their rodent host.</title>
        <authorList>
            <person name="Wang T."/>
            <person name="Knowles S."/>
            <person name="Cheng C."/>
        </authorList>
    </citation>
    <scope>NUCLEOTIDE SEQUENCE [LARGE SCALE GENOMIC DNA]</scope>
    <source>
        <strain evidence="6 12">117c</strain>
    </source>
</reference>
<evidence type="ECO:0000313" key="2">
    <source>
        <dbReference type="EMBL" id="AZZ67773.1"/>
    </source>
</evidence>
<evidence type="ECO:0000256" key="1">
    <source>
        <dbReference type="ARBA" id="ARBA00022490"/>
    </source>
</evidence>
<dbReference type="AlphaFoldDB" id="A0A137PKT4"/>
<dbReference type="GeneID" id="83570567"/>
<dbReference type="Proteomes" id="UP000283758">
    <property type="component" value="Chromosome"/>
</dbReference>
<dbReference type="Proteomes" id="UP000215693">
    <property type="component" value="Unassembled WGS sequence"/>
</dbReference>
<dbReference type="Proteomes" id="UP000216008">
    <property type="component" value="Unassembled WGS sequence"/>
</dbReference>
<evidence type="ECO:0000313" key="12">
    <source>
        <dbReference type="Proteomes" id="UP000215693"/>
    </source>
</evidence>
<name>A0A137PKT4_LACJH</name>
<reference evidence="2 15" key="5">
    <citation type="submission" date="2018-10" db="EMBL/GenBank/DDBJ databases">
        <title>Complete genome sequencing of Lactobacillus johnsonii ZLJ010.</title>
        <authorList>
            <person name="Zhang W."/>
            <person name="Ji H."/>
            <person name="Wang J."/>
            <person name="Zhang D."/>
            <person name="Liu H."/>
            <person name="Wang S."/>
            <person name="Wang Y."/>
        </authorList>
    </citation>
    <scope>NUCLEOTIDE SEQUENCE [LARGE SCALE GENOMIC DNA]</scope>
    <source>
        <strain evidence="2 15">ZLJ010</strain>
    </source>
</reference>
<proteinExistence type="predicted"/>
<dbReference type="STRING" id="33959.BBP16_02585"/>
<dbReference type="EMBL" id="CP032680">
    <property type="protein sequence ID" value="AZZ67773.1"/>
    <property type="molecule type" value="Genomic_DNA"/>
</dbReference>
<evidence type="ECO:0000313" key="9">
    <source>
        <dbReference type="EMBL" id="QIA87759.1"/>
    </source>
</evidence>
<dbReference type="EMBL" id="WKKC01000010">
    <property type="protein sequence ID" value="MTE02953.1"/>
    <property type="molecule type" value="Genomic_DNA"/>
</dbReference>
<evidence type="ECO:0000313" key="13">
    <source>
        <dbReference type="Proteomes" id="UP000216008"/>
    </source>
</evidence>
<dbReference type="Pfam" id="PF09902">
    <property type="entry name" value="DUF2129"/>
    <property type="match status" value="1"/>
</dbReference>
<dbReference type="EMBL" id="LSNG01000036">
    <property type="protein sequence ID" value="KXN75602.1"/>
    <property type="molecule type" value="Genomic_DNA"/>
</dbReference>
<reference evidence="6 12" key="2">
    <citation type="submission" date="2017-04" db="EMBL/GenBank/DDBJ databases">
        <authorList>
            <person name="Lin X.B."/>
            <person name="Stothard P."/>
            <person name="Tasseva G."/>
            <person name="Walter J."/>
        </authorList>
    </citation>
    <scope>NUCLEOTIDE SEQUENCE [LARGE SCALE GENOMIC DNA]</scope>
    <source>
        <strain evidence="6 12">117c</strain>
    </source>
</reference>
<dbReference type="EMBL" id="NIBD01000041">
    <property type="protein sequence ID" value="PAB54455.1"/>
    <property type="molecule type" value="Genomic_DNA"/>
</dbReference>
<evidence type="ECO:0000313" key="7">
    <source>
        <dbReference type="EMBL" id="PAB53801.1"/>
    </source>
</evidence>
<dbReference type="EMBL" id="CP047409">
    <property type="protein sequence ID" value="QLL68393.1"/>
    <property type="molecule type" value="Genomic_DNA"/>
</dbReference>
<gene>
    <name evidence="7" type="ORF">A3P64_00030</name>
    <name evidence="8" type="ORF">A3Q24_07955</name>
    <name evidence="3" type="ORF">AYJ53_06330</name>
    <name evidence="6" type="ORF">CBF50_08090</name>
    <name evidence="2" type="ORF">D7321_06560</name>
    <name evidence="9" type="ORF">FEE39_05345</name>
    <name evidence="5" type="ORF">GJU95_04085</name>
    <name evidence="10" type="ORF">GTO82_05890</name>
    <name evidence="4" type="ORF">NSA17_00740</name>
</gene>
<dbReference type="Proteomes" id="UP000216448">
    <property type="component" value="Unassembled WGS sequence"/>
</dbReference>
<dbReference type="Proteomes" id="UP001206357">
    <property type="component" value="Unassembled WGS sequence"/>
</dbReference>
<protein>
    <submittedName>
        <fullName evidence="2">DUF2129 domain-containing protein</fullName>
    </submittedName>
    <submittedName>
        <fullName evidence="4">YlbG family protein</fullName>
    </submittedName>
</protein>
<evidence type="ECO:0000313" key="14">
    <source>
        <dbReference type="Proteomes" id="UP000216448"/>
    </source>
</evidence>
<reference evidence="5 17" key="7">
    <citation type="submission" date="2019-11" db="EMBL/GenBank/DDBJ databases">
        <title>Gastrointestinal microbiota of Peromyscus leucopus.</title>
        <authorList>
            <person name="Milovic A."/>
            <person name="Bassam K."/>
            <person name="Barbour A.G."/>
        </authorList>
    </citation>
    <scope>NUCLEOTIDE SEQUENCE [LARGE SCALE GENOMIC DNA]</scope>
    <source>
        <strain evidence="5 17">LL8</strain>
    </source>
</reference>
<evidence type="ECO:0000313" key="3">
    <source>
        <dbReference type="EMBL" id="KXN75602.1"/>
    </source>
</evidence>
<reference evidence="13 14" key="3">
    <citation type="submission" date="2017-05" db="EMBL/GenBank/DDBJ databases">
        <title>Lactobacillus johnsonii from commercial turkeys.</title>
        <authorList>
            <person name="Johnson T.J."/>
            <person name="Youmans B."/>
        </authorList>
    </citation>
    <scope>NUCLEOTIDE SEQUENCE [LARGE SCALE GENOMIC DNA]</scope>
    <source>
        <strain evidence="8 13">UMNLJ114</strain>
        <strain evidence="7 14">UMNLJ54</strain>
    </source>
</reference>
<dbReference type="EMBL" id="CP040854">
    <property type="protein sequence ID" value="QIA87759.1"/>
    <property type="molecule type" value="Genomic_DNA"/>
</dbReference>
<dbReference type="EMBL" id="NGOH01000088">
    <property type="protein sequence ID" value="OYS11648.1"/>
    <property type="molecule type" value="Genomic_DNA"/>
</dbReference>
<reference evidence="3 11" key="1">
    <citation type="submission" date="2016-02" db="EMBL/GenBank/DDBJ databases">
        <title>Complete Genome Sequences of Lactobacillus johnsonii Strain W1.</title>
        <authorList>
            <person name="Sun Y."/>
            <person name="Wu X."/>
        </authorList>
    </citation>
    <scope>NUCLEOTIDE SEQUENCE [LARGE SCALE GENOMIC DNA]</scope>
    <source>
        <strain evidence="3 11">W1</strain>
    </source>
</reference>
<reference evidence="9 16" key="6">
    <citation type="submission" date="2019-06" db="EMBL/GenBank/DDBJ databases">
        <title>Whole genome sequencing of Lactobacillus johnsonii strain G2A.</title>
        <authorList>
            <person name="Conlan S."/>
            <person name="Thomas P.J."/>
            <person name="Mullikin J."/>
            <person name="Singer J."/>
            <person name="Weaver C."/>
            <person name="Segre J.A."/>
        </authorList>
    </citation>
    <scope>NUCLEOTIDE SEQUENCE [LARGE SCALE GENOMIC DNA]</scope>
    <source>
        <strain evidence="9 16">G2A</strain>
    </source>
</reference>
<evidence type="ECO:0000313" key="18">
    <source>
        <dbReference type="Proteomes" id="UP000510788"/>
    </source>
</evidence>
<reference evidence="4" key="9">
    <citation type="submission" date="2022-07" db="EMBL/GenBank/DDBJ databases">
        <title>Enhanced cultured diversity of the mouse gut microbiota enables custom-made synthetic communities.</title>
        <authorList>
            <person name="Afrizal A."/>
        </authorList>
    </citation>
    <scope>NUCLEOTIDE SEQUENCE</scope>
    <source>
        <strain evidence="4">DSM 100219</strain>
    </source>
</reference>
<dbReference type="EMBL" id="JANKAU010000001">
    <property type="protein sequence ID" value="MCR1913950.1"/>
    <property type="molecule type" value="Genomic_DNA"/>
</dbReference>
<evidence type="ECO:0000313" key="10">
    <source>
        <dbReference type="EMBL" id="QLL68393.1"/>
    </source>
</evidence>
<organism evidence="8 13">
    <name type="scientific">Lactobacillus johnsonii</name>
    <dbReference type="NCBI Taxonomy" id="33959"/>
    <lineage>
        <taxon>Bacteria</taxon>
        <taxon>Bacillati</taxon>
        <taxon>Bacillota</taxon>
        <taxon>Bacilli</taxon>
        <taxon>Lactobacillales</taxon>
        <taxon>Lactobacillaceae</taxon>
        <taxon>Lactobacillus</taxon>
    </lineage>
</organism>
<dbReference type="Proteomes" id="UP000464749">
    <property type="component" value="Chromosome"/>
</dbReference>
<accession>A0A137PKT4</accession>
<reference evidence="10 18" key="8">
    <citation type="submission" date="2020-01" db="EMBL/GenBank/DDBJ databases">
        <title>Complete and circular genome sequences of six lactobacillus isolates from horses.</title>
        <authorList>
            <person name="Hassan H.M."/>
        </authorList>
    </citation>
    <scope>NUCLEOTIDE SEQUENCE [LARGE SCALE GENOMIC DNA]</scope>
    <source>
        <strain evidence="10 18">3DG</strain>
    </source>
</reference>
<evidence type="ECO:0000313" key="6">
    <source>
        <dbReference type="EMBL" id="OYS11648.1"/>
    </source>
</evidence>
<evidence type="ECO:0000313" key="15">
    <source>
        <dbReference type="Proteomes" id="UP000283758"/>
    </source>
</evidence>
<evidence type="ECO:0000313" key="17">
    <source>
        <dbReference type="Proteomes" id="UP000488295"/>
    </source>
</evidence>
<dbReference type="EMBL" id="NIBB01000001">
    <property type="protein sequence ID" value="PAB53801.1"/>
    <property type="molecule type" value="Genomic_DNA"/>
</dbReference>
<dbReference type="Proteomes" id="UP000510788">
    <property type="component" value="Chromosome"/>
</dbReference>
<evidence type="ECO:0000313" key="5">
    <source>
        <dbReference type="EMBL" id="MTE02953.1"/>
    </source>
</evidence>
<keyword evidence="1" id="KW-0963">Cytoplasm</keyword>
<sequence>MSLVFKDESNEKMTPRTQIIVWLNQISDQYKLRRFGNIIYFSRKNKYVILYVSSQYAAKTIAELRSKSYVQSVETSKTDELDFSAEHEEKMMRELKEEAEKLREENEDLRV</sequence>
<evidence type="ECO:0000313" key="4">
    <source>
        <dbReference type="EMBL" id="MCR1913950.1"/>
    </source>
</evidence>
<dbReference type="Proteomes" id="UP000488295">
    <property type="component" value="Unassembled WGS sequence"/>
</dbReference>
<evidence type="ECO:0000313" key="11">
    <source>
        <dbReference type="Proteomes" id="UP000070346"/>
    </source>
</evidence>
<dbReference type="OrthoDB" id="2990788at2"/>
<dbReference type="RefSeq" id="WP_012846343.1">
    <property type="nucleotide sequence ID" value="NZ_BLMB01000009.1"/>
</dbReference>
<evidence type="ECO:0000313" key="16">
    <source>
        <dbReference type="Proteomes" id="UP000464749"/>
    </source>
</evidence>
<evidence type="ECO:0000313" key="8">
    <source>
        <dbReference type="EMBL" id="PAB54455.1"/>
    </source>
</evidence>
<dbReference type="Proteomes" id="UP000070346">
    <property type="component" value="Unassembled WGS sequence"/>
</dbReference>